<sequence>MRFAGVLVAVFGPRISTGDRGDRSNRAIASRSWPVCQAIIGKMVALEGLMLNGFKVERNRNRAIIGRGRDGGFRVCMWPQISATIWPISPAGRHQKSWEDSWQRDLREVAAN</sequence>
<reference evidence="1" key="1">
    <citation type="submission" date="2018-01" db="EMBL/GenBank/DDBJ databases">
        <title>An insight into the sialome of Amazonian anophelines.</title>
        <authorList>
            <person name="Ribeiro J.M."/>
            <person name="Scarpassa V."/>
            <person name="Calvo E."/>
        </authorList>
    </citation>
    <scope>NUCLEOTIDE SEQUENCE</scope>
</reference>
<dbReference type="AlphaFoldDB" id="A0A2M4DRR9"/>
<protein>
    <submittedName>
        <fullName evidence="1">Putative secreted protein</fullName>
    </submittedName>
</protein>
<dbReference type="EMBL" id="GGFL01016078">
    <property type="protein sequence ID" value="MBW80256.1"/>
    <property type="molecule type" value="Transcribed_RNA"/>
</dbReference>
<proteinExistence type="predicted"/>
<evidence type="ECO:0000313" key="1">
    <source>
        <dbReference type="EMBL" id="MBW80256.1"/>
    </source>
</evidence>
<organism evidence="1">
    <name type="scientific">Anopheles darlingi</name>
    <name type="common">Mosquito</name>
    <dbReference type="NCBI Taxonomy" id="43151"/>
    <lineage>
        <taxon>Eukaryota</taxon>
        <taxon>Metazoa</taxon>
        <taxon>Ecdysozoa</taxon>
        <taxon>Arthropoda</taxon>
        <taxon>Hexapoda</taxon>
        <taxon>Insecta</taxon>
        <taxon>Pterygota</taxon>
        <taxon>Neoptera</taxon>
        <taxon>Endopterygota</taxon>
        <taxon>Diptera</taxon>
        <taxon>Nematocera</taxon>
        <taxon>Culicoidea</taxon>
        <taxon>Culicidae</taxon>
        <taxon>Anophelinae</taxon>
        <taxon>Anopheles</taxon>
    </lineage>
</organism>
<accession>A0A2M4DRR9</accession>
<name>A0A2M4DRR9_ANODA</name>